<sequence length="49" mass="5502">MNNLYRELAPITDEAWAEIENEAARTFKRHIAGRRVVDVSEPGGPPARP</sequence>
<dbReference type="Pfam" id="PF04454">
    <property type="entry name" value="Linocin_M18"/>
    <property type="match status" value="1"/>
</dbReference>
<evidence type="ECO:0000313" key="2">
    <source>
        <dbReference type="Proteomes" id="UP000020103"/>
    </source>
</evidence>
<name>A0A829PXV0_9MYCO</name>
<dbReference type="GO" id="GO:0004601">
    <property type="term" value="F:peroxidase activity"/>
    <property type="evidence" value="ECO:0007669"/>
    <property type="project" value="UniProtKB-KW"/>
</dbReference>
<dbReference type="AlphaFoldDB" id="A0A829PXV0"/>
<keyword evidence="1" id="KW-0575">Peroxidase</keyword>
<dbReference type="Gene3D" id="3.30.2400.30">
    <property type="match status" value="1"/>
</dbReference>
<dbReference type="EMBL" id="JAOF01000001">
    <property type="protein sequence ID" value="EUA45007.1"/>
    <property type="molecule type" value="Genomic_DNA"/>
</dbReference>
<accession>A0A829PXV0</accession>
<dbReference type="InterPro" id="IPR007544">
    <property type="entry name" value="ENCAP"/>
</dbReference>
<keyword evidence="1" id="KW-0560">Oxidoreductase</keyword>
<reference evidence="1 2" key="1">
    <citation type="submission" date="2013-12" db="EMBL/GenBank/DDBJ databases">
        <authorList>
            <person name="Madinger N."/>
            <person name="Lenaerts A."/>
            <person name="Ordway D."/>
            <person name="DeGroote M.A."/>
            <person name="Parker T."/>
            <person name="Sizemore C."/>
            <person name="Tallon L.J."/>
            <person name="Sadzewicz L.K."/>
            <person name="Sengamalay N."/>
            <person name="Fraser C.M."/>
            <person name="Hine E."/>
            <person name="Shefchek K.A."/>
            <person name="Das S.P."/>
            <person name="Tettelin H."/>
        </authorList>
    </citation>
    <scope>NUCLEOTIDE SEQUENCE [LARGE SCALE GENOMIC DNA]</scope>
    <source>
        <strain evidence="1 2">21</strain>
    </source>
</reference>
<comment type="caution">
    <text evidence="1">The sequence shown here is derived from an EMBL/GenBank/DDBJ whole genome shotgun (WGS) entry which is preliminary data.</text>
</comment>
<protein>
    <submittedName>
        <fullName evidence="1">Encapsulating for peroxidase family protein</fullName>
    </submittedName>
</protein>
<organism evidence="1 2">
    <name type="scientific">Mycobacteroides abscessus 21</name>
    <dbReference type="NCBI Taxonomy" id="1299324"/>
    <lineage>
        <taxon>Bacteria</taxon>
        <taxon>Bacillati</taxon>
        <taxon>Actinomycetota</taxon>
        <taxon>Actinomycetes</taxon>
        <taxon>Mycobacteriales</taxon>
        <taxon>Mycobacteriaceae</taxon>
        <taxon>Mycobacteroides</taxon>
        <taxon>Mycobacteroides abscessus</taxon>
    </lineage>
</organism>
<gene>
    <name evidence="1" type="ORF">I543_0775</name>
</gene>
<dbReference type="Proteomes" id="UP000020103">
    <property type="component" value="Unassembled WGS sequence"/>
</dbReference>
<evidence type="ECO:0000313" key="1">
    <source>
        <dbReference type="EMBL" id="EUA45007.1"/>
    </source>
</evidence>
<proteinExistence type="predicted"/>